<keyword evidence="3" id="KW-1185">Reference proteome</keyword>
<sequence length="168" mass="18364">MSSCDSDASEAPGAPDTSVWSCIEVHPEDLAAACTPDCTPEKCDNSTVQPHEPPAEPGTPGSFIPFDAPARAPEIRGLAATPLDLFLRFVLRELVNRWAEWTNTVQPSVKGPYKKQLRMNSYLYGVTSRIQHSKILVNSAARSRPYLFISIFYISGPLPNSISAAPYL</sequence>
<dbReference type="EMBL" id="LFIW01002312">
    <property type="protein sequence ID" value="KZL75070.1"/>
    <property type="molecule type" value="Genomic_DNA"/>
</dbReference>
<evidence type="ECO:0000313" key="3">
    <source>
        <dbReference type="Proteomes" id="UP000076584"/>
    </source>
</evidence>
<evidence type="ECO:0000313" key="2">
    <source>
        <dbReference type="EMBL" id="KZL75070.1"/>
    </source>
</evidence>
<protein>
    <submittedName>
        <fullName evidence="2">Uncharacterized protein</fullName>
    </submittedName>
</protein>
<feature type="region of interest" description="Disordered" evidence="1">
    <location>
        <begin position="41"/>
        <end position="62"/>
    </location>
</feature>
<gene>
    <name evidence="2" type="ORF">CI238_11113</name>
</gene>
<dbReference type="Proteomes" id="UP000076584">
    <property type="component" value="Unassembled WGS sequence"/>
</dbReference>
<evidence type="ECO:0000256" key="1">
    <source>
        <dbReference type="SAM" id="MobiDB-lite"/>
    </source>
</evidence>
<name>A0A166VXL9_COLIC</name>
<accession>A0A166VXL9</accession>
<proteinExistence type="predicted"/>
<dbReference type="AlphaFoldDB" id="A0A166VXL9"/>
<reference evidence="2 3" key="1">
    <citation type="submission" date="2015-06" db="EMBL/GenBank/DDBJ databases">
        <title>Survival trade-offs in plant roots during colonization by closely related pathogenic and mutualistic fungi.</title>
        <authorList>
            <person name="Hacquard S."/>
            <person name="Kracher B."/>
            <person name="Hiruma K."/>
            <person name="Weinman A."/>
            <person name="Muench P."/>
            <person name="Garrido Oter R."/>
            <person name="Ver Loren van Themaat E."/>
            <person name="Dallerey J.-F."/>
            <person name="Damm U."/>
            <person name="Henrissat B."/>
            <person name="Lespinet O."/>
            <person name="Thon M."/>
            <person name="Kemen E."/>
            <person name="McHardy A.C."/>
            <person name="Schulze-Lefert P."/>
            <person name="O'Connell R.J."/>
        </authorList>
    </citation>
    <scope>NUCLEOTIDE SEQUENCE [LARGE SCALE GENOMIC DNA]</scope>
    <source>
        <strain evidence="2 3">MAFF 238704</strain>
    </source>
</reference>
<organism evidence="2 3">
    <name type="scientific">Colletotrichum incanum</name>
    <name type="common">Soybean anthracnose fungus</name>
    <dbReference type="NCBI Taxonomy" id="1573173"/>
    <lineage>
        <taxon>Eukaryota</taxon>
        <taxon>Fungi</taxon>
        <taxon>Dikarya</taxon>
        <taxon>Ascomycota</taxon>
        <taxon>Pezizomycotina</taxon>
        <taxon>Sordariomycetes</taxon>
        <taxon>Hypocreomycetidae</taxon>
        <taxon>Glomerellales</taxon>
        <taxon>Glomerellaceae</taxon>
        <taxon>Colletotrichum</taxon>
        <taxon>Colletotrichum spaethianum species complex</taxon>
    </lineage>
</organism>
<comment type="caution">
    <text evidence="2">The sequence shown here is derived from an EMBL/GenBank/DDBJ whole genome shotgun (WGS) entry which is preliminary data.</text>
</comment>